<feature type="transmembrane region" description="Helical" evidence="8">
    <location>
        <begin position="208"/>
        <end position="226"/>
    </location>
</feature>
<dbReference type="Proteomes" id="UP001432146">
    <property type="component" value="Unassembled WGS sequence"/>
</dbReference>
<organism evidence="9 10">
    <name type="scientific">Tetragonisca angustula</name>
    <dbReference type="NCBI Taxonomy" id="166442"/>
    <lineage>
        <taxon>Eukaryota</taxon>
        <taxon>Metazoa</taxon>
        <taxon>Ecdysozoa</taxon>
        <taxon>Arthropoda</taxon>
        <taxon>Hexapoda</taxon>
        <taxon>Insecta</taxon>
        <taxon>Pterygota</taxon>
        <taxon>Neoptera</taxon>
        <taxon>Endopterygota</taxon>
        <taxon>Hymenoptera</taxon>
        <taxon>Apocrita</taxon>
        <taxon>Aculeata</taxon>
        <taxon>Apoidea</taxon>
        <taxon>Anthophila</taxon>
        <taxon>Apidae</taxon>
        <taxon>Tetragonisca</taxon>
    </lineage>
</organism>
<dbReference type="Gene3D" id="3.40.190.10">
    <property type="entry name" value="Periplasmic binding protein-like II"/>
    <property type="match status" value="1"/>
</dbReference>
<evidence type="ECO:0000256" key="1">
    <source>
        <dbReference type="ARBA" id="ARBA00004651"/>
    </source>
</evidence>
<keyword evidence="4 8" id="KW-1133">Transmembrane helix</keyword>
<keyword evidence="7" id="KW-0325">Glycoprotein</keyword>
<proteinExistence type="predicted"/>
<dbReference type="Gene3D" id="1.10.287.70">
    <property type="match status" value="1"/>
</dbReference>
<dbReference type="SUPFAM" id="SSF53850">
    <property type="entry name" value="Periplasmic binding protein-like II"/>
    <property type="match status" value="1"/>
</dbReference>
<dbReference type="PANTHER" id="PTHR42643">
    <property type="entry name" value="IONOTROPIC RECEPTOR 20A-RELATED"/>
    <property type="match status" value="1"/>
</dbReference>
<evidence type="ECO:0000256" key="2">
    <source>
        <dbReference type="ARBA" id="ARBA00022475"/>
    </source>
</evidence>
<comment type="caution">
    <text evidence="9">The sequence shown here is derived from an EMBL/GenBank/DDBJ whole genome shotgun (WGS) entry which is preliminary data.</text>
</comment>
<evidence type="ECO:0000256" key="8">
    <source>
        <dbReference type="SAM" id="Phobius"/>
    </source>
</evidence>
<dbReference type="GO" id="GO:0005886">
    <property type="term" value="C:plasma membrane"/>
    <property type="evidence" value="ECO:0007669"/>
    <property type="project" value="UniProtKB-SubCell"/>
</dbReference>
<dbReference type="PANTHER" id="PTHR42643:SF24">
    <property type="entry name" value="IONOTROPIC RECEPTOR 60A"/>
    <property type="match status" value="1"/>
</dbReference>
<comment type="subcellular location">
    <subcellularLocation>
        <location evidence="1">Cell membrane</location>
        <topology evidence="1">Multi-pass membrane protein</topology>
    </subcellularLocation>
</comment>
<protein>
    <submittedName>
        <fullName evidence="9">Uncharacterized protein</fullName>
    </submittedName>
</protein>
<dbReference type="AlphaFoldDB" id="A0AAW1A798"/>
<dbReference type="InterPro" id="IPR052192">
    <property type="entry name" value="Insect_Ionotropic_Sensory_Rcpt"/>
</dbReference>
<gene>
    <name evidence="9" type="ORF">QLX08_003326</name>
</gene>
<keyword evidence="2" id="KW-1003">Cell membrane</keyword>
<evidence type="ECO:0000256" key="5">
    <source>
        <dbReference type="ARBA" id="ARBA00023136"/>
    </source>
</evidence>
<evidence type="ECO:0000256" key="3">
    <source>
        <dbReference type="ARBA" id="ARBA00022692"/>
    </source>
</evidence>
<evidence type="ECO:0000313" key="9">
    <source>
        <dbReference type="EMBL" id="KAK9305824.1"/>
    </source>
</evidence>
<evidence type="ECO:0000256" key="4">
    <source>
        <dbReference type="ARBA" id="ARBA00022989"/>
    </source>
</evidence>
<name>A0AAW1A798_9HYME</name>
<feature type="transmembrane region" description="Helical" evidence="8">
    <location>
        <begin position="452"/>
        <end position="472"/>
    </location>
</feature>
<evidence type="ECO:0000313" key="10">
    <source>
        <dbReference type="Proteomes" id="UP001432146"/>
    </source>
</evidence>
<keyword evidence="5 8" id="KW-0472">Membrane</keyword>
<keyword evidence="6" id="KW-0675">Receptor</keyword>
<keyword evidence="10" id="KW-1185">Reference proteome</keyword>
<sequence>MSLRQALPLSFLEQNGRRDSCFMKTILLLVMIHQLLRPVRSVNGVIWDKKLEDFVPIFSIPAFAAVNDELLSQSRKEEIYNFKEKIVTFTYFEESNLIFGKSNGTEVTGVIGEIWIMLSEYLNFTLKPILTDEHGAGSSGDNGIYETGLLKYIQENKTDVISRMSANSRRLKVTQMLMPLWKTEYRLYIRREVIHLRMWMVKLFSQRVWHAILMTYFLLTICSYLSHTVESKITHKKLDTDLNDHLFYNFGMICGQSYFPSTATRSSKVVELWVGLFSFLIRTAFGALLIRYMTQTTVIPPFNDLQSLLDSTSYNILVLEDSLPHVFFQRRLWSDYAKAMDMKRCISLKSAEDLYIRACSTDKLYAIYQGEDIKKARGVYICRLNPVGIPLQSAWIVSGISKTFRHKRSIDIGIIRLHELGFMNVLKQRWIDSKNVEEEASNVIEPITLEQVYLILMIFIGGLLISFTIFLFENLIFYCEINQIS</sequence>
<dbReference type="EMBL" id="JAWNGG020000048">
    <property type="protein sequence ID" value="KAK9305824.1"/>
    <property type="molecule type" value="Genomic_DNA"/>
</dbReference>
<accession>A0AAW1A798</accession>
<evidence type="ECO:0000256" key="7">
    <source>
        <dbReference type="ARBA" id="ARBA00023180"/>
    </source>
</evidence>
<evidence type="ECO:0000256" key="6">
    <source>
        <dbReference type="ARBA" id="ARBA00023170"/>
    </source>
</evidence>
<feature type="transmembrane region" description="Helical" evidence="8">
    <location>
        <begin position="272"/>
        <end position="290"/>
    </location>
</feature>
<reference evidence="9 10" key="1">
    <citation type="submission" date="2024-05" db="EMBL/GenBank/DDBJ databases">
        <title>The nuclear and mitochondrial genome assemblies of Tetragonisca angustula (Apidae: Meliponini), a tiny yet remarkable pollinator in the Neotropics.</title>
        <authorList>
            <person name="Ferrari R."/>
            <person name="Ricardo P.C."/>
            <person name="Dias F.C."/>
            <person name="Araujo N.S."/>
            <person name="Soares D.O."/>
            <person name="Zhou Q.-S."/>
            <person name="Zhu C.-D."/>
            <person name="Coutinho L."/>
            <person name="Airas M.C."/>
            <person name="Batista T.M."/>
        </authorList>
    </citation>
    <scope>NUCLEOTIDE SEQUENCE [LARGE SCALE GENOMIC DNA]</scope>
    <source>
        <strain evidence="9">ASF017062</strain>
        <tissue evidence="9">Abdomen</tissue>
    </source>
</reference>
<keyword evidence="3 8" id="KW-0812">Transmembrane</keyword>